<keyword evidence="8" id="KW-0072">Autophagy</keyword>
<feature type="region of interest" description="Disordered" evidence="10">
    <location>
        <begin position="927"/>
        <end position="953"/>
    </location>
</feature>
<dbReference type="PANTHER" id="PTHR12326">
    <property type="entry name" value="PLECKSTRIN HOMOLOGY DOMAIN CONTAINING PROTEIN"/>
    <property type="match status" value="1"/>
</dbReference>
<organism evidence="13 14">
    <name type="scientific">Aplysia californica</name>
    <name type="common">California sea hare</name>
    <dbReference type="NCBI Taxonomy" id="6500"/>
    <lineage>
        <taxon>Eukaryota</taxon>
        <taxon>Metazoa</taxon>
        <taxon>Spiralia</taxon>
        <taxon>Lophotrochozoa</taxon>
        <taxon>Mollusca</taxon>
        <taxon>Gastropoda</taxon>
        <taxon>Heterobranchia</taxon>
        <taxon>Euthyneura</taxon>
        <taxon>Tectipleura</taxon>
        <taxon>Aplysiida</taxon>
        <taxon>Aplysioidea</taxon>
        <taxon>Aplysiidae</taxon>
        <taxon>Aplysia</taxon>
    </lineage>
</organism>
<dbReference type="Pfam" id="PF02759">
    <property type="entry name" value="RUN"/>
    <property type="match status" value="1"/>
</dbReference>
<feature type="compositionally biased region" description="Basic and acidic residues" evidence="10">
    <location>
        <begin position="549"/>
        <end position="574"/>
    </location>
</feature>
<dbReference type="CDD" id="cd17679">
    <property type="entry name" value="RUN_PLEKHM1"/>
    <property type="match status" value="1"/>
</dbReference>
<feature type="compositionally biased region" description="Basic and acidic residues" evidence="10">
    <location>
        <begin position="377"/>
        <end position="389"/>
    </location>
</feature>
<keyword evidence="5" id="KW-0967">Endosome</keyword>
<dbReference type="RefSeq" id="XP_012943885.1">
    <property type="nucleotide sequence ID" value="XM_013088431.2"/>
</dbReference>
<dbReference type="InterPro" id="IPR025258">
    <property type="entry name" value="RH_dom"/>
</dbReference>
<evidence type="ECO:0000313" key="14">
    <source>
        <dbReference type="RefSeq" id="XP_012943885.1"/>
    </source>
</evidence>
<feature type="region of interest" description="Disordered" evidence="10">
    <location>
        <begin position="461"/>
        <end position="632"/>
    </location>
</feature>
<feature type="region of interest" description="Disordered" evidence="10">
    <location>
        <begin position="210"/>
        <end position="284"/>
    </location>
</feature>
<dbReference type="InterPro" id="IPR001841">
    <property type="entry name" value="Znf_RING"/>
</dbReference>
<feature type="compositionally biased region" description="Polar residues" evidence="10">
    <location>
        <begin position="224"/>
        <end position="241"/>
    </location>
</feature>
<dbReference type="SMART" id="SM00593">
    <property type="entry name" value="RUN"/>
    <property type="match status" value="1"/>
</dbReference>
<dbReference type="InterPro" id="IPR037213">
    <property type="entry name" value="Run_dom_sf"/>
</dbReference>
<feature type="compositionally biased region" description="Acidic residues" evidence="10">
    <location>
        <begin position="527"/>
        <end position="537"/>
    </location>
</feature>
<keyword evidence="13" id="KW-1185">Reference proteome</keyword>
<evidence type="ECO:0000256" key="8">
    <source>
        <dbReference type="ARBA" id="ARBA00023006"/>
    </source>
</evidence>
<evidence type="ECO:0000256" key="10">
    <source>
        <dbReference type="SAM" id="MobiDB-lite"/>
    </source>
</evidence>
<evidence type="ECO:0000256" key="9">
    <source>
        <dbReference type="PROSITE-ProRule" id="PRU00175"/>
    </source>
</evidence>
<evidence type="ECO:0000313" key="13">
    <source>
        <dbReference type="Proteomes" id="UP000694888"/>
    </source>
</evidence>
<name>A0ABM1AAB7_APLCA</name>
<feature type="compositionally biased region" description="Basic and acidic residues" evidence="10">
    <location>
        <begin position="718"/>
        <end position="733"/>
    </location>
</feature>
<dbReference type="PANTHER" id="PTHR12326:SF12">
    <property type="entry name" value="PLECKSTRIN HOMOLOGY AND RUN DOMAIN CONTAINING M1"/>
    <property type="match status" value="1"/>
</dbReference>
<keyword evidence="4" id="KW-0677">Repeat</keyword>
<keyword evidence="3" id="KW-0479">Metal-binding</keyword>
<feature type="compositionally biased region" description="Low complexity" evidence="10">
    <location>
        <begin position="599"/>
        <end position="630"/>
    </location>
</feature>
<dbReference type="InterPro" id="IPR051366">
    <property type="entry name" value="DEF8"/>
</dbReference>
<dbReference type="Gene3D" id="1.20.58.900">
    <property type="match status" value="1"/>
</dbReference>
<dbReference type="CDD" id="cd16448">
    <property type="entry name" value="RING-H2"/>
    <property type="match status" value="1"/>
</dbReference>
<evidence type="ECO:0000256" key="7">
    <source>
        <dbReference type="ARBA" id="ARBA00022833"/>
    </source>
</evidence>
<dbReference type="Proteomes" id="UP000694888">
    <property type="component" value="Unplaced"/>
</dbReference>
<dbReference type="Pfam" id="PF13901">
    <property type="entry name" value="RH_dom"/>
    <property type="match status" value="1"/>
</dbReference>
<dbReference type="SUPFAM" id="SSF140741">
    <property type="entry name" value="RUN domain-like"/>
    <property type="match status" value="1"/>
</dbReference>
<keyword evidence="6 9" id="KW-0863">Zinc-finger</keyword>
<proteinExistence type="predicted"/>
<dbReference type="GeneID" id="101848489"/>
<sequence length="1243" mass="135911">MFKRKAEDKQDSLHQINIKRGITSHFARTLKILQQKHLQSDGEEQIYSNDYSNNLCNALEAVFLHGLKDSVTQKLTAYVGLSQSSDQASALNFWSVAAKFTHGDVVTQLKSLAQIATDVGLCRAWVRLALNDGLMESYLHSMVVDVKTLKYYYHTHAYLRDHEQPGILKNYLTGLMSLEFCLSCNSSVLNLWNNSTLQLAGLLDPHSAPPPMLREAGSPAPSATVVSAQGPPSASVVSSSDLAGRRKEREKKKVMEESIVARGGNASDRASSSGQGGAGRPGLSVFSSIQDVEEIRRIGAATSQISFTPSEGSTSSHISCPDPGQCHSGVGDNLVSRSPGGLSSTLSPSLFPRADVRRVSQQSSDSLGLLGQDMDLDGPREHERRRSDGVSDIVVTGRTRDTVVTGRTRDVQVESGTGGMVGATGRLPVDVPKSATARTATFSPVGSPVVLEDAASLEEIYSSPRRPRSRRVSEDEFNQLSSPPAQQRMLSPPSSLGGSVTAIAEDAREGLVGTPSSSTEDIYGQTEEIDGLDDDVDKGDSIQENIRQGNKEKEKDVPETVSDSEKKEEDESRLVDSQLRVKQQTDEFVSKGEVGREGQSQTSVPSSTHQPPSSSSSHHPSSTTSSSSHQTGVVRGYEEICAALPPLKLDAAEQEAILKKVLQEIDVQADLERAKRESLRKKKEMETQNAVCATGVGHREKDAGQGHADVAIATTNSRESRDGSKGGKEKSRDWTVPTSSEDMPAVSQYKSTVGGARSGSKEVQDLTGSDVKSSGQKEEKGEQSVAHRSKTGGGGGPPQAREVKVIQTQPSIPEEESTTFYTDIRTEESSGIYDVGTTHVEVGRDEQEVVSPGSEDGPISGQFGNSLSSMTGWSSEIESSNPGRKHSRIGVKGRAESFASMLRKYQTSSDQPVPTGTTMAEVLNSLTQASDSETDVAMSPQDEADGDEEEEFQRQDSCLEDFEVLESPVGSVPGHTDMDSSRMIFLFRVPREHGLSQQNFTCRGCTRPIGVIYGQPRMCEFDGGLYCFECHENNESCIPSAILYNWDFGKKKVCVENYKFLQELEEQPLYDIEGLNPKLYTHVSELYDIKILRQQLCYLKSYLFTCSQKVADSLRQKVWPREHLYDKKDLYAITDLLQVQSGSLLKLLKEVTRFGSNHVYDCPLCSQKGFVCEICRNPKVIYPFEVDTTVRCATCKSVFHKTCMTESLPCPKCQRWGKRNNNLARLDNGFADHPEDYGMSPPM</sequence>
<dbReference type="PROSITE" id="PS50089">
    <property type="entry name" value="ZF_RING_2"/>
    <property type="match status" value="1"/>
</dbReference>
<feature type="domain" description="RUN" evidence="12">
    <location>
        <begin position="46"/>
        <end position="187"/>
    </location>
</feature>
<feature type="region of interest" description="Disordered" evidence="10">
    <location>
        <begin position="847"/>
        <end position="890"/>
    </location>
</feature>
<evidence type="ECO:0000256" key="3">
    <source>
        <dbReference type="ARBA" id="ARBA00022723"/>
    </source>
</evidence>
<feature type="compositionally biased region" description="Polar residues" evidence="10">
    <location>
        <begin position="478"/>
        <end position="498"/>
    </location>
</feature>
<evidence type="ECO:0000259" key="11">
    <source>
        <dbReference type="PROSITE" id="PS50089"/>
    </source>
</evidence>
<feature type="compositionally biased region" description="Polar residues" evidence="10">
    <location>
        <begin position="862"/>
        <end position="882"/>
    </location>
</feature>
<evidence type="ECO:0000256" key="1">
    <source>
        <dbReference type="ARBA" id="ARBA00004603"/>
    </source>
</evidence>
<dbReference type="SMART" id="SM01175">
    <property type="entry name" value="DUF4206"/>
    <property type="match status" value="1"/>
</dbReference>
<gene>
    <name evidence="14" type="primary">LOC101848489</name>
</gene>
<protein>
    <submittedName>
        <fullName evidence="14">Uncharacterized protein LOC101848489</fullName>
    </submittedName>
</protein>
<reference evidence="14" key="1">
    <citation type="submission" date="2025-08" db="UniProtKB">
        <authorList>
            <consortium name="RefSeq"/>
        </authorList>
    </citation>
    <scope>IDENTIFICATION</scope>
</reference>
<feature type="compositionally biased region" description="Basic and acidic residues" evidence="10">
    <location>
        <begin position="243"/>
        <end position="256"/>
    </location>
</feature>
<dbReference type="PROSITE" id="PS50826">
    <property type="entry name" value="RUN"/>
    <property type="match status" value="1"/>
</dbReference>
<keyword evidence="7" id="KW-0862">Zinc</keyword>
<dbReference type="InterPro" id="IPR047326">
    <property type="entry name" value="RUN_PLEKHM1"/>
</dbReference>
<evidence type="ECO:0000259" key="12">
    <source>
        <dbReference type="PROSITE" id="PS50826"/>
    </source>
</evidence>
<feature type="compositionally biased region" description="Basic and acidic residues" evidence="10">
    <location>
        <begin position="583"/>
        <end position="596"/>
    </location>
</feature>
<evidence type="ECO:0000256" key="4">
    <source>
        <dbReference type="ARBA" id="ARBA00022737"/>
    </source>
</evidence>
<evidence type="ECO:0000256" key="2">
    <source>
        <dbReference type="ARBA" id="ARBA00022553"/>
    </source>
</evidence>
<feature type="region of interest" description="Disordered" evidence="10">
    <location>
        <begin position="677"/>
        <end position="834"/>
    </location>
</feature>
<evidence type="ECO:0000256" key="5">
    <source>
        <dbReference type="ARBA" id="ARBA00022753"/>
    </source>
</evidence>
<feature type="compositionally biased region" description="Acidic residues" evidence="10">
    <location>
        <begin position="942"/>
        <end position="951"/>
    </location>
</feature>
<feature type="compositionally biased region" description="Polar residues" evidence="10">
    <location>
        <begin position="303"/>
        <end position="318"/>
    </location>
</feature>
<keyword evidence="2" id="KW-0597">Phosphoprotein</keyword>
<feature type="compositionally biased region" description="Low complexity" evidence="10">
    <location>
        <begin position="360"/>
        <end position="373"/>
    </location>
</feature>
<dbReference type="InterPro" id="IPR004012">
    <property type="entry name" value="Run_dom"/>
</dbReference>
<feature type="domain" description="RING-type" evidence="11">
    <location>
        <begin position="1172"/>
        <end position="1214"/>
    </location>
</feature>
<feature type="region of interest" description="Disordered" evidence="10">
    <location>
        <begin position="303"/>
        <end position="390"/>
    </location>
</feature>
<feature type="compositionally biased region" description="Low complexity" evidence="10">
    <location>
        <begin position="336"/>
        <end position="353"/>
    </location>
</feature>
<comment type="subcellular location">
    <subcellularLocation>
        <location evidence="1">Late endosome</location>
    </subcellularLocation>
</comment>
<evidence type="ECO:0000256" key="6">
    <source>
        <dbReference type="ARBA" id="ARBA00022771"/>
    </source>
</evidence>
<accession>A0ABM1AAB7</accession>